<dbReference type="GO" id="GO:0005829">
    <property type="term" value="C:cytosol"/>
    <property type="evidence" value="ECO:0007669"/>
    <property type="project" value="TreeGrafter"/>
</dbReference>
<accession>A0A3B3SS66</accession>
<dbReference type="OrthoDB" id="8021850at2759"/>
<keyword evidence="1" id="KW-1133">Transmembrane helix</keyword>
<keyword evidence="4" id="KW-1185">Reference proteome</keyword>
<evidence type="ECO:0000313" key="3">
    <source>
        <dbReference type="Ensembl" id="ENSPKIP00000032946.1"/>
    </source>
</evidence>
<sequence>MVLLLKVVACFVVLLHCSRAQASSFEVNLTVLPSFIWDDVANRLNALPSILTVSPSQEPSFHSSSDLLLSSFHGDPEISDYCRELLHIFGQRYVSYVNCLVSSARPVKVCLNCFMLYNRLTDIYSNISQVGLGNESCQVTLLRSDRLMLVYELYDKITDIWKTSHCSNCLSNDSLSSDALHYMAKLNESLRCFESQKSNHSELCKECKASYKVLNDLYGRMEKNKSLCIDIEDAMNMTRILWSKSFNCSFPREETVPVIAVSSFMLFLPIIFYLSSFLHSEQKKRKLIHPKRVKSSNSLMNIQDKHS</sequence>
<protein>
    <submittedName>
        <fullName evidence="3">Osteoclastosis associated transmembrane protein 1</fullName>
    </submittedName>
</protein>
<dbReference type="Proteomes" id="UP000261540">
    <property type="component" value="Unplaced"/>
</dbReference>
<evidence type="ECO:0000256" key="2">
    <source>
        <dbReference type="SAM" id="SignalP"/>
    </source>
</evidence>
<dbReference type="Ensembl" id="ENSPKIT00000013828.1">
    <property type="protein sequence ID" value="ENSPKIP00000032946.1"/>
    <property type="gene ID" value="ENSPKIG00000012840.1"/>
</dbReference>
<name>A0A3B3SS66_9TELE</name>
<evidence type="ECO:0000313" key="4">
    <source>
        <dbReference type="Proteomes" id="UP000261540"/>
    </source>
</evidence>
<organism evidence="3 4">
    <name type="scientific">Paramormyrops kingsleyae</name>
    <dbReference type="NCBI Taxonomy" id="1676925"/>
    <lineage>
        <taxon>Eukaryota</taxon>
        <taxon>Metazoa</taxon>
        <taxon>Chordata</taxon>
        <taxon>Craniata</taxon>
        <taxon>Vertebrata</taxon>
        <taxon>Euteleostomi</taxon>
        <taxon>Actinopterygii</taxon>
        <taxon>Neopterygii</taxon>
        <taxon>Teleostei</taxon>
        <taxon>Osteoglossocephala</taxon>
        <taxon>Osteoglossomorpha</taxon>
        <taxon>Osteoglossiformes</taxon>
        <taxon>Mormyridae</taxon>
        <taxon>Paramormyrops</taxon>
    </lineage>
</organism>
<dbReference type="AlphaFoldDB" id="A0A3B3SS66"/>
<evidence type="ECO:0000256" key="1">
    <source>
        <dbReference type="SAM" id="Phobius"/>
    </source>
</evidence>
<feature type="transmembrane region" description="Helical" evidence="1">
    <location>
        <begin position="256"/>
        <end position="278"/>
    </location>
</feature>
<keyword evidence="2" id="KW-0732">Signal</keyword>
<feature type="chain" id="PRO_5017273451" evidence="2">
    <location>
        <begin position="23"/>
        <end position="307"/>
    </location>
</feature>
<dbReference type="PANTHER" id="PTHR15644">
    <property type="entry name" value="OSTEOPETROSIS ASSOCIATED TRANSMEMBRANE PROTEIN 1"/>
    <property type="match status" value="1"/>
</dbReference>
<dbReference type="RefSeq" id="XP_023691905.1">
    <property type="nucleotide sequence ID" value="XM_023836137.2"/>
</dbReference>
<dbReference type="STRING" id="1676925.ENSPKIP00000032946"/>
<keyword evidence="1" id="KW-0472">Membrane</keyword>
<feature type="signal peptide" evidence="2">
    <location>
        <begin position="1"/>
        <end position="22"/>
    </location>
</feature>
<reference evidence="3" key="2">
    <citation type="submission" date="2025-09" db="UniProtKB">
        <authorList>
            <consortium name="Ensembl"/>
        </authorList>
    </citation>
    <scope>IDENTIFICATION</scope>
</reference>
<dbReference type="InterPro" id="IPR019172">
    <property type="entry name" value="Osteopetrosis-assoc_TM_1"/>
</dbReference>
<dbReference type="GeneID" id="111856295"/>
<dbReference type="Pfam" id="PF09777">
    <property type="entry name" value="OSTMP1"/>
    <property type="match status" value="1"/>
</dbReference>
<dbReference type="PANTHER" id="PTHR15644:SF2">
    <property type="entry name" value="OSTEOPETROSIS-ASSOCIATED TRANSMEMBRANE PROTEIN 1"/>
    <property type="match status" value="1"/>
</dbReference>
<dbReference type="GeneTree" id="ENSGT00390000012341"/>
<reference evidence="3" key="1">
    <citation type="submission" date="2025-08" db="UniProtKB">
        <authorList>
            <consortium name="Ensembl"/>
        </authorList>
    </citation>
    <scope>IDENTIFICATION</scope>
</reference>
<keyword evidence="1" id="KW-0812">Transmembrane</keyword>
<proteinExistence type="predicted"/>